<accession>A0A6A5U9W2</accession>
<feature type="compositionally biased region" description="Basic and acidic residues" evidence="1">
    <location>
        <begin position="187"/>
        <end position="204"/>
    </location>
</feature>
<gene>
    <name evidence="2" type="ORF">CC80DRAFT_488769</name>
</gene>
<dbReference type="Proteomes" id="UP000800035">
    <property type="component" value="Unassembled WGS sequence"/>
</dbReference>
<proteinExistence type="predicted"/>
<feature type="region of interest" description="Disordered" evidence="1">
    <location>
        <begin position="1"/>
        <end position="24"/>
    </location>
</feature>
<organism evidence="2 3">
    <name type="scientific">Byssothecium circinans</name>
    <dbReference type="NCBI Taxonomy" id="147558"/>
    <lineage>
        <taxon>Eukaryota</taxon>
        <taxon>Fungi</taxon>
        <taxon>Dikarya</taxon>
        <taxon>Ascomycota</taxon>
        <taxon>Pezizomycotina</taxon>
        <taxon>Dothideomycetes</taxon>
        <taxon>Pleosporomycetidae</taxon>
        <taxon>Pleosporales</taxon>
        <taxon>Massarineae</taxon>
        <taxon>Massarinaceae</taxon>
        <taxon>Byssothecium</taxon>
    </lineage>
</organism>
<sequence length="204" mass="22728">MRCTNDRLKPFKNSPRTSEAPPSTSCITLKTRQVLSQAHDSAHQAIGKTNYQRRLASKLPIQGPLFALHTCPGFRSHSRFENSGGTVVGQVPSGRCKHRMLHSPWQCSAPPVARVICLVPDHHSGRRCTQEHASLRYADFWKLLVGDRQKTSDVSVTVPGRECSLRYAAVKLDRVVASNTKKGSVTRRKEGNFARKKEQSQGNN</sequence>
<feature type="region of interest" description="Disordered" evidence="1">
    <location>
        <begin position="181"/>
        <end position="204"/>
    </location>
</feature>
<evidence type="ECO:0000313" key="3">
    <source>
        <dbReference type="Proteomes" id="UP000800035"/>
    </source>
</evidence>
<dbReference type="AlphaFoldDB" id="A0A6A5U9W2"/>
<name>A0A6A5U9W2_9PLEO</name>
<dbReference type="EMBL" id="ML976981">
    <property type="protein sequence ID" value="KAF1961508.1"/>
    <property type="molecule type" value="Genomic_DNA"/>
</dbReference>
<protein>
    <submittedName>
        <fullName evidence="2">Uncharacterized protein</fullName>
    </submittedName>
</protein>
<evidence type="ECO:0000256" key="1">
    <source>
        <dbReference type="SAM" id="MobiDB-lite"/>
    </source>
</evidence>
<reference evidence="2" key="1">
    <citation type="journal article" date="2020" name="Stud. Mycol.">
        <title>101 Dothideomycetes genomes: a test case for predicting lifestyles and emergence of pathogens.</title>
        <authorList>
            <person name="Haridas S."/>
            <person name="Albert R."/>
            <person name="Binder M."/>
            <person name="Bloem J."/>
            <person name="Labutti K."/>
            <person name="Salamov A."/>
            <person name="Andreopoulos B."/>
            <person name="Baker S."/>
            <person name="Barry K."/>
            <person name="Bills G."/>
            <person name="Bluhm B."/>
            <person name="Cannon C."/>
            <person name="Castanera R."/>
            <person name="Culley D."/>
            <person name="Daum C."/>
            <person name="Ezra D."/>
            <person name="Gonzalez J."/>
            <person name="Henrissat B."/>
            <person name="Kuo A."/>
            <person name="Liang C."/>
            <person name="Lipzen A."/>
            <person name="Lutzoni F."/>
            <person name="Magnuson J."/>
            <person name="Mondo S."/>
            <person name="Nolan M."/>
            <person name="Ohm R."/>
            <person name="Pangilinan J."/>
            <person name="Park H.-J."/>
            <person name="Ramirez L."/>
            <person name="Alfaro M."/>
            <person name="Sun H."/>
            <person name="Tritt A."/>
            <person name="Yoshinaga Y."/>
            <person name="Zwiers L.-H."/>
            <person name="Turgeon B."/>
            <person name="Goodwin S."/>
            <person name="Spatafora J."/>
            <person name="Crous P."/>
            <person name="Grigoriev I."/>
        </authorList>
    </citation>
    <scope>NUCLEOTIDE SEQUENCE</scope>
    <source>
        <strain evidence="2">CBS 675.92</strain>
    </source>
</reference>
<feature type="compositionally biased region" description="Polar residues" evidence="1">
    <location>
        <begin position="14"/>
        <end position="24"/>
    </location>
</feature>
<evidence type="ECO:0000313" key="2">
    <source>
        <dbReference type="EMBL" id="KAF1961508.1"/>
    </source>
</evidence>
<keyword evidence="3" id="KW-1185">Reference proteome</keyword>